<accession>A0A8H7Y000</accession>
<feature type="region of interest" description="Disordered" evidence="1">
    <location>
        <begin position="67"/>
        <end position="98"/>
    </location>
</feature>
<organism evidence="2">
    <name type="scientific">Psilocybe cubensis</name>
    <name type="common">Psychedelic mushroom</name>
    <name type="synonym">Stropharia cubensis</name>
    <dbReference type="NCBI Taxonomy" id="181762"/>
    <lineage>
        <taxon>Eukaryota</taxon>
        <taxon>Fungi</taxon>
        <taxon>Dikarya</taxon>
        <taxon>Basidiomycota</taxon>
        <taxon>Agaricomycotina</taxon>
        <taxon>Agaricomycetes</taxon>
        <taxon>Agaricomycetidae</taxon>
        <taxon>Agaricales</taxon>
        <taxon>Agaricineae</taxon>
        <taxon>Strophariaceae</taxon>
        <taxon>Psilocybe</taxon>
    </lineage>
</organism>
<dbReference type="OrthoDB" id="2639744at2759"/>
<comment type="caution">
    <text evidence="2">The sequence shown here is derived from an EMBL/GenBank/DDBJ whole genome shotgun (WGS) entry which is preliminary data.</text>
</comment>
<proteinExistence type="predicted"/>
<gene>
    <name evidence="2" type="ORF">JR316_004645</name>
</gene>
<protein>
    <submittedName>
        <fullName evidence="2">Uncharacterized protein</fullName>
    </submittedName>
</protein>
<reference evidence="2" key="1">
    <citation type="submission" date="2021-02" db="EMBL/GenBank/DDBJ databases">
        <title>Psilocybe cubensis genome.</title>
        <authorList>
            <person name="Mckernan K.J."/>
            <person name="Crawford S."/>
            <person name="Trippe A."/>
            <person name="Kane L.T."/>
            <person name="Mclaughlin S."/>
        </authorList>
    </citation>
    <scope>NUCLEOTIDE SEQUENCE [LARGE SCALE GENOMIC DNA]</scope>
    <source>
        <strain evidence="2">MGC-MH-2018</strain>
    </source>
</reference>
<dbReference type="EMBL" id="JAFIQS010000004">
    <property type="protein sequence ID" value="KAG5170257.1"/>
    <property type="molecule type" value="Genomic_DNA"/>
</dbReference>
<dbReference type="AlphaFoldDB" id="A0A8H7Y000"/>
<name>A0A8H7Y000_PSICU</name>
<feature type="compositionally biased region" description="Basic residues" evidence="1">
    <location>
        <begin position="74"/>
        <end position="86"/>
    </location>
</feature>
<evidence type="ECO:0000313" key="2">
    <source>
        <dbReference type="EMBL" id="KAG5170257.1"/>
    </source>
</evidence>
<sequence length="352" mass="39675">MTSYASYIPMGTIPVDGPSPYNRQFTGEIASPSGLTRGPNFFTPLTYDGYTGQGTAWVVEEQHDLYHGNPQTPSKRRSVPKTHPYHYAHDTARSPTRAKFSIPEPPPGYFPFYSEGSHLITRPRRVYAVSQATDAYSDASYSPSPPIQMRLPDPSLIPKRRSPSEESVESLSRMQRDAFTTQRGPSNCERVPQAVFRAPASSGSFRYQDIAFHKEGFPEPGIRVGEIGQPTFLLEGATECTLPNTGDSFLSIQIMWPGYEPYKFKLKAFMGEGRAKVPITHETIANRLCAELLEFKKCLKVVDPMLAHSWWISRHYGDAGIDINQLFLSHMVHRGGSHWQVELWAPRRQRHS</sequence>
<evidence type="ECO:0000256" key="1">
    <source>
        <dbReference type="SAM" id="MobiDB-lite"/>
    </source>
</evidence>
<feature type="region of interest" description="Disordered" evidence="1">
    <location>
        <begin position="137"/>
        <end position="170"/>
    </location>
</feature>